<evidence type="ECO:0000313" key="3">
    <source>
        <dbReference type="Proteomes" id="UP001485043"/>
    </source>
</evidence>
<protein>
    <recommendedName>
        <fullName evidence="1">N-acetyltransferase domain-containing protein</fullName>
    </recommendedName>
</protein>
<dbReference type="GO" id="GO:0016747">
    <property type="term" value="F:acyltransferase activity, transferring groups other than amino-acyl groups"/>
    <property type="evidence" value="ECO:0007669"/>
    <property type="project" value="InterPro"/>
</dbReference>
<dbReference type="Pfam" id="PF13302">
    <property type="entry name" value="Acetyltransf_3"/>
    <property type="match status" value="1"/>
</dbReference>
<gene>
    <name evidence="2" type="ORF">WJX84_008058</name>
</gene>
<dbReference type="PROSITE" id="PS51186">
    <property type="entry name" value="GNAT"/>
    <property type="match status" value="1"/>
</dbReference>
<dbReference type="InterPro" id="IPR051531">
    <property type="entry name" value="N-acetyltransferase"/>
</dbReference>
<proteinExistence type="predicted"/>
<dbReference type="AlphaFoldDB" id="A0AAW1TGN2"/>
<dbReference type="EMBL" id="JALJOV010000050">
    <property type="protein sequence ID" value="KAK9868018.1"/>
    <property type="molecule type" value="Genomic_DNA"/>
</dbReference>
<keyword evidence="3" id="KW-1185">Reference proteome</keyword>
<dbReference type="PANTHER" id="PTHR43792">
    <property type="entry name" value="GNAT FAMILY, PUTATIVE (AFU_ORTHOLOGUE AFUA_3G00765)-RELATED-RELATED"/>
    <property type="match status" value="1"/>
</dbReference>
<feature type="domain" description="N-acetyltransferase" evidence="1">
    <location>
        <begin position="76"/>
        <end position="241"/>
    </location>
</feature>
<dbReference type="SUPFAM" id="SSF55729">
    <property type="entry name" value="Acyl-CoA N-acyltransferases (Nat)"/>
    <property type="match status" value="1"/>
</dbReference>
<comment type="caution">
    <text evidence="2">The sequence shown here is derived from an EMBL/GenBank/DDBJ whole genome shotgun (WGS) entry which is preliminary data.</text>
</comment>
<sequence length="243" mass="27211">MAVMYAFCDQKTAPRCLTLLRALRRSRVTKSGVTFPVQRPSRSQAWYRLARVARQESSVLHVMGSPQQPYLQTYRLLLRPLITADAQILKALAGDRRIADTTASIPHPYQDEDATWYIQHSRDQFALDASAIFAVAHPEHGLVGIVSLSRPTGSLQAELGYWIGVPFWGNGFATEAAKRLLSYGFETMGLQTVQGRLFVRNAASSVVMSRLGMKKQRVVHRATEKWGTGEDEEIWQTSLCEAT</sequence>
<dbReference type="Proteomes" id="UP001485043">
    <property type="component" value="Unassembled WGS sequence"/>
</dbReference>
<reference evidence="2 3" key="1">
    <citation type="journal article" date="2024" name="Nat. Commun.">
        <title>Phylogenomics reveals the evolutionary origins of lichenization in chlorophyte algae.</title>
        <authorList>
            <person name="Puginier C."/>
            <person name="Libourel C."/>
            <person name="Otte J."/>
            <person name="Skaloud P."/>
            <person name="Haon M."/>
            <person name="Grisel S."/>
            <person name="Petersen M."/>
            <person name="Berrin J.G."/>
            <person name="Delaux P.M."/>
            <person name="Dal Grande F."/>
            <person name="Keller J."/>
        </authorList>
    </citation>
    <scope>NUCLEOTIDE SEQUENCE [LARGE SCALE GENOMIC DNA]</scope>
    <source>
        <strain evidence="2 3">SAG 2523</strain>
    </source>
</reference>
<accession>A0AAW1TGN2</accession>
<dbReference type="InterPro" id="IPR000182">
    <property type="entry name" value="GNAT_dom"/>
</dbReference>
<dbReference type="Gene3D" id="3.40.630.30">
    <property type="match status" value="1"/>
</dbReference>
<organism evidence="2 3">
    <name type="scientific">Apatococcus fuscideae</name>
    <dbReference type="NCBI Taxonomy" id="2026836"/>
    <lineage>
        <taxon>Eukaryota</taxon>
        <taxon>Viridiplantae</taxon>
        <taxon>Chlorophyta</taxon>
        <taxon>core chlorophytes</taxon>
        <taxon>Trebouxiophyceae</taxon>
        <taxon>Chlorellales</taxon>
        <taxon>Chlorellaceae</taxon>
        <taxon>Apatococcus</taxon>
    </lineage>
</organism>
<evidence type="ECO:0000313" key="2">
    <source>
        <dbReference type="EMBL" id="KAK9868018.1"/>
    </source>
</evidence>
<evidence type="ECO:0000259" key="1">
    <source>
        <dbReference type="PROSITE" id="PS51186"/>
    </source>
</evidence>
<name>A0AAW1TGN2_9CHLO</name>
<dbReference type="InterPro" id="IPR016181">
    <property type="entry name" value="Acyl_CoA_acyltransferase"/>
</dbReference>